<protein>
    <submittedName>
        <fullName evidence="2">MarR family transcriptional regulator</fullName>
    </submittedName>
</protein>
<accession>A0A412AYL1</accession>
<gene>
    <name evidence="2" type="ORF">DWY99_04805</name>
</gene>
<dbReference type="InterPro" id="IPR036388">
    <property type="entry name" value="WH-like_DNA-bd_sf"/>
</dbReference>
<sequence length="150" mass="17497">MKTPIQGHESREFNRMYKEVDELYHEVALKSGLSDTSFLVLFSIVELGDGCLQIDIANRYFISKQTISSSVRALEQKGYLYLKHGKKRDRNLYLTAEGERFAADYIIPLMELESNVFLLMSPEERDGLLRLTRRYTELLKEKINQLLSQK</sequence>
<dbReference type="SUPFAM" id="SSF46785">
    <property type="entry name" value="Winged helix' DNA-binding domain"/>
    <property type="match status" value="1"/>
</dbReference>
<dbReference type="Gene3D" id="1.10.10.10">
    <property type="entry name" value="Winged helix-like DNA-binding domain superfamily/Winged helix DNA-binding domain"/>
    <property type="match status" value="1"/>
</dbReference>
<feature type="domain" description="HTH marR-type" evidence="1">
    <location>
        <begin position="6"/>
        <end position="137"/>
    </location>
</feature>
<organism evidence="2 3">
    <name type="scientific">[Clostridium] leptum</name>
    <dbReference type="NCBI Taxonomy" id="1535"/>
    <lineage>
        <taxon>Bacteria</taxon>
        <taxon>Bacillati</taxon>
        <taxon>Bacillota</taxon>
        <taxon>Clostridia</taxon>
        <taxon>Eubacteriales</taxon>
        <taxon>Oscillospiraceae</taxon>
        <taxon>Oscillospiraceae incertae sedis</taxon>
    </lineage>
</organism>
<dbReference type="InterPro" id="IPR000835">
    <property type="entry name" value="HTH_MarR-typ"/>
</dbReference>
<dbReference type="Proteomes" id="UP000284751">
    <property type="component" value="Unassembled WGS sequence"/>
</dbReference>
<evidence type="ECO:0000313" key="2">
    <source>
        <dbReference type="EMBL" id="RGQ42407.1"/>
    </source>
</evidence>
<name>A0A412AYL1_9FIRM</name>
<dbReference type="EMBL" id="QRTC01000012">
    <property type="protein sequence ID" value="RGQ42407.1"/>
    <property type="molecule type" value="Genomic_DNA"/>
</dbReference>
<reference evidence="2 3" key="1">
    <citation type="submission" date="2018-08" db="EMBL/GenBank/DDBJ databases">
        <title>A genome reference for cultivated species of the human gut microbiota.</title>
        <authorList>
            <person name="Zou Y."/>
            <person name="Xue W."/>
            <person name="Luo G."/>
        </authorList>
    </citation>
    <scope>NUCLEOTIDE SEQUENCE [LARGE SCALE GENOMIC DNA]</scope>
    <source>
        <strain evidence="2 3">AF28-26</strain>
    </source>
</reference>
<dbReference type="InterPro" id="IPR036390">
    <property type="entry name" value="WH_DNA-bd_sf"/>
</dbReference>
<evidence type="ECO:0000259" key="1">
    <source>
        <dbReference type="PROSITE" id="PS50995"/>
    </source>
</evidence>
<proteinExistence type="predicted"/>
<dbReference type="GO" id="GO:0003700">
    <property type="term" value="F:DNA-binding transcription factor activity"/>
    <property type="evidence" value="ECO:0007669"/>
    <property type="project" value="InterPro"/>
</dbReference>
<evidence type="ECO:0000313" key="3">
    <source>
        <dbReference type="Proteomes" id="UP000284751"/>
    </source>
</evidence>
<dbReference type="AlphaFoldDB" id="A0A412AYL1"/>
<dbReference type="PROSITE" id="PS50995">
    <property type="entry name" value="HTH_MARR_2"/>
    <property type="match status" value="1"/>
</dbReference>
<comment type="caution">
    <text evidence="2">The sequence shown here is derived from an EMBL/GenBank/DDBJ whole genome shotgun (WGS) entry which is preliminary data.</text>
</comment>
<dbReference type="Pfam" id="PF12802">
    <property type="entry name" value="MarR_2"/>
    <property type="match status" value="1"/>
</dbReference>
<dbReference type="SMART" id="SM00347">
    <property type="entry name" value="HTH_MARR"/>
    <property type="match status" value="1"/>
</dbReference>